<reference evidence="2 3" key="1">
    <citation type="submission" date="2018-11" db="EMBL/GenBank/DDBJ databases">
        <title>Haplotype-resolved cattle genomes.</title>
        <authorList>
            <person name="Low W.Y."/>
            <person name="Tearle R."/>
            <person name="Bickhart D.M."/>
            <person name="Rosen B.D."/>
            <person name="Koren S."/>
            <person name="Rhie A."/>
            <person name="Hiendleder S."/>
            <person name="Phillippy A.M."/>
            <person name="Smith T.P.L."/>
            <person name="Williams J.L."/>
        </authorList>
    </citation>
    <scope>NUCLEOTIDE SEQUENCE [LARGE SCALE GENOMIC DNA]</scope>
</reference>
<protein>
    <submittedName>
        <fullName evidence="1">Uncharacterized protein</fullName>
    </submittedName>
</protein>
<organism evidence="1 3">
    <name type="scientific">Bos indicus x Bos taurus</name>
    <name type="common">Hybrid cattle</name>
    <dbReference type="NCBI Taxonomy" id="30522"/>
    <lineage>
        <taxon>Eukaryota</taxon>
        <taxon>Metazoa</taxon>
        <taxon>Chordata</taxon>
        <taxon>Craniata</taxon>
        <taxon>Vertebrata</taxon>
        <taxon>Euteleostomi</taxon>
        <taxon>Mammalia</taxon>
        <taxon>Eutheria</taxon>
        <taxon>Laurasiatheria</taxon>
        <taxon>Artiodactyla</taxon>
        <taxon>Ruminantia</taxon>
        <taxon>Pecora</taxon>
        <taxon>Bovidae</taxon>
        <taxon>Bovinae</taxon>
        <taxon>Bos</taxon>
    </lineage>
</organism>
<dbReference type="GeneTree" id="ENSGT01110000271662"/>
<evidence type="ECO:0000313" key="2">
    <source>
        <dbReference type="Proteomes" id="UP000314981"/>
    </source>
</evidence>
<proteinExistence type="predicted"/>
<sequence>QQTSGSKMIFGKGTQLTVQLGKWRKH</sequence>
<keyword evidence="2" id="KW-1185">Reference proteome</keyword>
<accession>A0A4W2IDA6</accession>
<dbReference type="Proteomes" id="UP000429181">
    <property type="component" value="Chromosome 10"/>
</dbReference>
<dbReference type="AlphaFoldDB" id="A0A4W2IDA6"/>
<reference evidence="1" key="2">
    <citation type="submission" date="2025-05" db="UniProtKB">
        <authorList>
            <consortium name="Ensembl"/>
        </authorList>
    </citation>
    <scope>IDENTIFICATION</scope>
</reference>
<name>A0A4W2IDA6_BOBOX</name>
<evidence type="ECO:0000313" key="1">
    <source>
        <dbReference type="Ensembl" id="ENSBIXP00005041000.1"/>
    </source>
</evidence>
<dbReference type="Ensembl" id="ENSBIXT00000033192.1">
    <property type="protein sequence ID" value="ENSBIXP00000019547.1"/>
    <property type="gene ID" value="ENSBIXG00000023127.1"/>
</dbReference>
<dbReference type="Proteomes" id="UP000314981">
    <property type="component" value="Chromosome 10"/>
</dbReference>
<evidence type="ECO:0000313" key="3">
    <source>
        <dbReference type="Proteomes" id="UP000429181"/>
    </source>
</evidence>
<dbReference type="Ensembl" id="ENSBIXT00005034335.1">
    <property type="protein sequence ID" value="ENSBIXP00005041000.1"/>
    <property type="gene ID" value="ENSBIXG00005023825.1"/>
</dbReference>